<dbReference type="HOGENOM" id="CLU_023194_10_1_9"/>
<dbReference type="PANTHER" id="PTHR43377:SF1">
    <property type="entry name" value="BILIVERDIN REDUCTASE A"/>
    <property type="match status" value="1"/>
</dbReference>
<evidence type="ECO:0000313" key="2">
    <source>
        <dbReference type="EMBL" id="ADL51937.1"/>
    </source>
</evidence>
<organism evidence="2 3">
    <name type="scientific">Clostridium cellulovorans (strain ATCC 35296 / DSM 3052 / OCM 3 / 743B)</name>
    <dbReference type="NCBI Taxonomy" id="573061"/>
    <lineage>
        <taxon>Bacteria</taxon>
        <taxon>Bacillati</taxon>
        <taxon>Bacillota</taxon>
        <taxon>Clostridia</taxon>
        <taxon>Eubacteriales</taxon>
        <taxon>Clostridiaceae</taxon>
        <taxon>Clostridium</taxon>
    </lineage>
</organism>
<dbReference type="AlphaFoldDB" id="D9SNX2"/>
<dbReference type="PANTHER" id="PTHR43377">
    <property type="entry name" value="BILIVERDIN REDUCTASE A"/>
    <property type="match status" value="1"/>
</dbReference>
<evidence type="ECO:0000313" key="3">
    <source>
        <dbReference type="Proteomes" id="UP000002730"/>
    </source>
</evidence>
<gene>
    <name evidence="2" type="ordered locus">Clocel_2197</name>
</gene>
<feature type="domain" description="Gfo/Idh/MocA-like oxidoreductase N-terminal" evidence="1">
    <location>
        <begin position="2"/>
        <end position="114"/>
    </location>
</feature>
<dbReference type="Gene3D" id="3.40.50.720">
    <property type="entry name" value="NAD(P)-binding Rossmann-like Domain"/>
    <property type="match status" value="1"/>
</dbReference>
<evidence type="ECO:0000259" key="1">
    <source>
        <dbReference type="Pfam" id="PF01408"/>
    </source>
</evidence>
<name>D9SNX2_CLOC7</name>
<dbReference type="Pfam" id="PF01408">
    <property type="entry name" value="GFO_IDH_MocA"/>
    <property type="match status" value="1"/>
</dbReference>
<proteinExistence type="predicted"/>
<dbReference type="Gene3D" id="3.30.360.10">
    <property type="entry name" value="Dihydrodipicolinate Reductase, domain 2"/>
    <property type="match status" value="1"/>
</dbReference>
<dbReference type="eggNOG" id="COG0673">
    <property type="taxonomic scope" value="Bacteria"/>
</dbReference>
<dbReference type="EMBL" id="CP002160">
    <property type="protein sequence ID" value="ADL51937.1"/>
    <property type="molecule type" value="Genomic_DNA"/>
</dbReference>
<protein>
    <submittedName>
        <fullName evidence="2">Oxidoreductase domain protein</fullName>
    </submittedName>
</protein>
<dbReference type="InterPro" id="IPR051450">
    <property type="entry name" value="Gfo/Idh/MocA_Oxidoreductases"/>
</dbReference>
<dbReference type="STRING" id="573061.Clocel_2197"/>
<dbReference type="InterPro" id="IPR036291">
    <property type="entry name" value="NAD(P)-bd_dom_sf"/>
</dbReference>
<dbReference type="RefSeq" id="WP_010076838.1">
    <property type="nucleotide sequence ID" value="NC_014393.1"/>
</dbReference>
<sequence>MKLLVVGLGSMGKRRIRLLKQYFDEVEVFGIDLSIERRDIVEKEFNVKTFASIQDAKNNLKLDGVIICTSPLSHHKIIMECINYNLNVFTEINLVADSYDEIIKLAKEKNVTLFLSSTMLYRKEIDYISTKVKQSRNKVNYIYHIGQYLPDWHPWENYKDFFVNEKRSNGCREILAIEMPWIYKVFGKITNIKVNKSNSSSLELNYYDTYQILLTHDNGSLGMLSIDVVSRKAIRNLEVFGEDIHVFWKGTPQSLSEYDIETKKENNIETYMKVDKNNNYSENIIENAYLDELKTFIDKIKGTNNEKYTFEDDKYVLSILDQIEGV</sequence>
<keyword evidence="3" id="KW-1185">Reference proteome</keyword>
<reference evidence="2 3" key="1">
    <citation type="submission" date="2010-08" db="EMBL/GenBank/DDBJ databases">
        <title>Complete sequence of Clostridium cellulovorans 743B.</title>
        <authorList>
            <consortium name="US DOE Joint Genome Institute"/>
            <person name="Lucas S."/>
            <person name="Copeland A."/>
            <person name="Lapidus A."/>
            <person name="Cheng J.-F."/>
            <person name="Bruce D."/>
            <person name="Goodwin L."/>
            <person name="Pitluck S."/>
            <person name="Chertkov O."/>
            <person name="Detter J.C."/>
            <person name="Han C."/>
            <person name="Tapia R."/>
            <person name="Land M."/>
            <person name="Hauser L."/>
            <person name="Chang Y.-J."/>
            <person name="Jeffries C."/>
            <person name="Kyrpides N."/>
            <person name="Ivanova N."/>
            <person name="Mikhailova N."/>
            <person name="Hemme C.L."/>
            <person name="Woyke T."/>
        </authorList>
    </citation>
    <scope>NUCLEOTIDE SEQUENCE [LARGE SCALE GENOMIC DNA]</scope>
    <source>
        <strain evidence="3">ATCC 35296 / DSM 3052 / OCM 3 / 743B</strain>
    </source>
</reference>
<dbReference type="OrthoDB" id="9815825at2"/>
<dbReference type="InterPro" id="IPR000683">
    <property type="entry name" value="Gfo/Idh/MocA-like_OxRdtase_N"/>
</dbReference>
<dbReference type="SUPFAM" id="SSF51735">
    <property type="entry name" value="NAD(P)-binding Rossmann-fold domains"/>
    <property type="match status" value="1"/>
</dbReference>
<dbReference type="SUPFAM" id="SSF55347">
    <property type="entry name" value="Glyceraldehyde-3-phosphate dehydrogenase-like, C-terminal domain"/>
    <property type="match status" value="1"/>
</dbReference>
<dbReference type="KEGG" id="ccb:Clocel_2197"/>
<accession>D9SNX2</accession>
<dbReference type="Proteomes" id="UP000002730">
    <property type="component" value="Chromosome"/>
</dbReference>
<dbReference type="GO" id="GO:0000166">
    <property type="term" value="F:nucleotide binding"/>
    <property type="evidence" value="ECO:0007669"/>
    <property type="project" value="InterPro"/>
</dbReference>